<evidence type="ECO:0000313" key="4">
    <source>
        <dbReference type="Proteomes" id="UP000266841"/>
    </source>
</evidence>
<evidence type="ECO:0000256" key="2">
    <source>
        <dbReference type="SAM" id="MobiDB-lite"/>
    </source>
</evidence>
<keyword evidence="1" id="KW-0175">Coiled coil</keyword>
<dbReference type="Proteomes" id="UP000266841">
    <property type="component" value="Unassembled WGS sequence"/>
</dbReference>
<dbReference type="EMBL" id="AGNL01035438">
    <property type="protein sequence ID" value="EJK54690.1"/>
    <property type="molecule type" value="Genomic_DNA"/>
</dbReference>
<accession>K0RNU1</accession>
<proteinExistence type="predicted"/>
<keyword evidence="4" id="KW-1185">Reference proteome</keyword>
<feature type="region of interest" description="Disordered" evidence="2">
    <location>
        <begin position="288"/>
        <end position="362"/>
    </location>
</feature>
<protein>
    <submittedName>
        <fullName evidence="3">Uncharacterized protein</fullName>
    </submittedName>
</protein>
<feature type="region of interest" description="Disordered" evidence="2">
    <location>
        <begin position="88"/>
        <end position="108"/>
    </location>
</feature>
<dbReference type="AlphaFoldDB" id="K0RNU1"/>
<feature type="compositionally biased region" description="Acidic residues" evidence="2">
    <location>
        <begin position="331"/>
        <end position="362"/>
    </location>
</feature>
<reference evidence="3 4" key="1">
    <citation type="journal article" date="2012" name="Genome Biol.">
        <title>Genome and low-iron response of an oceanic diatom adapted to chronic iron limitation.</title>
        <authorList>
            <person name="Lommer M."/>
            <person name="Specht M."/>
            <person name="Roy A.S."/>
            <person name="Kraemer L."/>
            <person name="Andreson R."/>
            <person name="Gutowska M.A."/>
            <person name="Wolf J."/>
            <person name="Bergner S.V."/>
            <person name="Schilhabel M.B."/>
            <person name="Klostermeier U.C."/>
            <person name="Beiko R.G."/>
            <person name="Rosenstiel P."/>
            <person name="Hippler M."/>
            <person name="Laroche J."/>
        </authorList>
    </citation>
    <scope>NUCLEOTIDE SEQUENCE [LARGE SCALE GENOMIC DNA]</scope>
    <source>
        <strain evidence="3 4">CCMP1005</strain>
    </source>
</reference>
<name>K0RNU1_THAOC</name>
<feature type="coiled-coil region" evidence="1">
    <location>
        <begin position="528"/>
        <end position="579"/>
    </location>
</feature>
<evidence type="ECO:0000256" key="1">
    <source>
        <dbReference type="SAM" id="Coils"/>
    </source>
</evidence>
<comment type="caution">
    <text evidence="3">The sequence shown here is derived from an EMBL/GenBank/DDBJ whole genome shotgun (WGS) entry which is preliminary data.</text>
</comment>
<evidence type="ECO:0000313" key="3">
    <source>
        <dbReference type="EMBL" id="EJK54690.1"/>
    </source>
</evidence>
<feature type="compositionally biased region" description="Polar residues" evidence="2">
    <location>
        <begin position="302"/>
        <end position="312"/>
    </location>
</feature>
<sequence>MGKSKKFRHVFPRKGKAFMYSQFQKGAWDPDPSIASDRDAVSSYYAEMQNCPDCVHSCLNFGTEETPDWISQEQFVDHYAKKAKDYLLDNPSSRKGTNEEQDPDDYGADVSADLIGGLNLGDPPGVKDDGGAISPIVIVSEPWLSKSGEEYRRRVRVKVIPPSGWSTSDEDKKAFFEVQGSKLNITMTATSFISNLLLTDVFGGTYGETDGNIHPAQVAYETAREELSETNTFEVSLPFDARVVEVDGVLRADGQKSGEPCGACMVDLEEVGGATPVDSYETADDMITTSAFKPPKPPSSSDDGTFHTSGFSRGTRDNAKTSNSGDASFDGMDESVEGEEVKDDDEEDAEEGSNEEEKEVDDLEAVKMLMQSEAFLKFLAEKISENSGEAKQAAADAKRAAECARNAQEASWKGSSKAWEAASNCDNAADNFVRLIAGNEDVLTRISSLITPQLSKSSDFADLLSQMITNDPRLNEMLVKLAKGFTEDFNKKLVAVMKEVDEIKILLNNIDPSDEGLLKSLVHGVSKVAQLESKLNEAVENFSTSREAAMDDSGLADVVEQLKTEMKSHEETLRELQTGMATFKIPQAEAAKITSFVDTMKHISPQWIQQATEVIRRAENIVNSANGCTDLPRKRRPMPDVVH</sequence>
<organism evidence="3 4">
    <name type="scientific">Thalassiosira oceanica</name>
    <name type="common">Marine diatom</name>
    <dbReference type="NCBI Taxonomy" id="159749"/>
    <lineage>
        <taxon>Eukaryota</taxon>
        <taxon>Sar</taxon>
        <taxon>Stramenopiles</taxon>
        <taxon>Ochrophyta</taxon>
        <taxon>Bacillariophyta</taxon>
        <taxon>Coscinodiscophyceae</taxon>
        <taxon>Thalassiosirophycidae</taxon>
        <taxon>Thalassiosirales</taxon>
        <taxon>Thalassiosiraceae</taxon>
        <taxon>Thalassiosira</taxon>
    </lineage>
</organism>
<gene>
    <name evidence="3" type="ORF">THAOC_25659</name>
</gene>